<dbReference type="OrthoDB" id="434437at2759"/>
<evidence type="ECO:0008006" key="3">
    <source>
        <dbReference type="Google" id="ProtNLM"/>
    </source>
</evidence>
<dbReference type="Proteomes" id="UP000037460">
    <property type="component" value="Unassembled WGS sequence"/>
</dbReference>
<dbReference type="EMBL" id="JWZX01003143">
    <property type="protein sequence ID" value="KOO23931.1"/>
    <property type="molecule type" value="Genomic_DNA"/>
</dbReference>
<accession>A0A0M0JBI8</accession>
<sequence>MFAPTEHTPVLKENVRVPANRFDPETYDQYLTSVYVLWNLLDRIILRHRPDRGMPQMPYGYMRLVQLHSYSRLVWKRDDVRTYCETGVNGGHGTAAMLLANPHLVTHSFDLGIQPYSRDVFDLLKLYFGERFNLYVGDSHRTLPQFAANESNHRQCDVILIDGDHGDGAYDDIRDFKPLAACHAHVLLDDTLPTAAGVNAGPRNAIRQAVAQGMIKVVRNHGYNVTTRDNPCLRDKFGGRPHCFNPWGWAIARYLDRSCKAESSEQAALRASLERRQPERRDRVV</sequence>
<dbReference type="Pfam" id="PF13578">
    <property type="entry name" value="Methyltransf_24"/>
    <property type="match status" value="1"/>
</dbReference>
<comment type="caution">
    <text evidence="1">The sequence shown here is derived from an EMBL/GenBank/DDBJ whole genome shotgun (WGS) entry which is preliminary data.</text>
</comment>
<organism evidence="1 2">
    <name type="scientific">Chrysochromulina tobinii</name>
    <dbReference type="NCBI Taxonomy" id="1460289"/>
    <lineage>
        <taxon>Eukaryota</taxon>
        <taxon>Haptista</taxon>
        <taxon>Haptophyta</taxon>
        <taxon>Prymnesiophyceae</taxon>
        <taxon>Prymnesiales</taxon>
        <taxon>Chrysochromulinaceae</taxon>
        <taxon>Chrysochromulina</taxon>
    </lineage>
</organism>
<evidence type="ECO:0000313" key="2">
    <source>
        <dbReference type="Proteomes" id="UP000037460"/>
    </source>
</evidence>
<keyword evidence="2" id="KW-1185">Reference proteome</keyword>
<dbReference type="AlphaFoldDB" id="A0A0M0JBI8"/>
<gene>
    <name evidence="1" type="ORF">Ctob_000335</name>
</gene>
<reference evidence="2" key="1">
    <citation type="journal article" date="2015" name="PLoS Genet.">
        <title>Genome Sequence and Transcriptome Analyses of Chrysochromulina tobin: Metabolic Tools for Enhanced Algal Fitness in the Prominent Order Prymnesiales (Haptophyceae).</title>
        <authorList>
            <person name="Hovde B.T."/>
            <person name="Deodato C.R."/>
            <person name="Hunsperger H.M."/>
            <person name="Ryken S.A."/>
            <person name="Yost W."/>
            <person name="Jha R.K."/>
            <person name="Patterson J."/>
            <person name="Monnat R.J. Jr."/>
            <person name="Barlow S.B."/>
            <person name="Starkenburg S.R."/>
            <person name="Cattolico R.A."/>
        </authorList>
    </citation>
    <scope>NUCLEOTIDE SEQUENCE</scope>
    <source>
        <strain evidence="2">CCMP291</strain>
    </source>
</reference>
<protein>
    <recommendedName>
        <fullName evidence="3">Class I SAM-dependent methyltransferase</fullName>
    </recommendedName>
</protein>
<dbReference type="InterPro" id="IPR029063">
    <property type="entry name" value="SAM-dependent_MTases_sf"/>
</dbReference>
<name>A0A0M0JBI8_9EUKA</name>
<dbReference type="Gene3D" id="3.40.50.150">
    <property type="entry name" value="Vaccinia Virus protein VP39"/>
    <property type="match status" value="1"/>
</dbReference>
<proteinExistence type="predicted"/>
<evidence type="ECO:0000313" key="1">
    <source>
        <dbReference type="EMBL" id="KOO23931.1"/>
    </source>
</evidence>